<comment type="caution">
    <text evidence="11">The sequence shown here is derived from an EMBL/GenBank/DDBJ whole genome shotgun (WGS) entry which is preliminary data.</text>
</comment>
<gene>
    <name evidence="11" type="ORF">ILUMI_14853</name>
</gene>
<accession>A0A8K0CPS4</accession>
<dbReference type="PANTHER" id="PTHR11005">
    <property type="entry name" value="LYSOSOMAL ACID LIPASE-RELATED"/>
    <property type="match status" value="1"/>
</dbReference>
<keyword evidence="3 7" id="KW-0378">Hydrolase</keyword>
<evidence type="ECO:0000256" key="8">
    <source>
        <dbReference type="PIRSR" id="PIRSR000862-1"/>
    </source>
</evidence>
<keyword evidence="2" id="KW-0732">Signal</keyword>
<organism evidence="11 12">
    <name type="scientific">Ignelater luminosus</name>
    <name type="common">Cucubano</name>
    <name type="synonym">Pyrophorus luminosus</name>
    <dbReference type="NCBI Taxonomy" id="2038154"/>
    <lineage>
        <taxon>Eukaryota</taxon>
        <taxon>Metazoa</taxon>
        <taxon>Ecdysozoa</taxon>
        <taxon>Arthropoda</taxon>
        <taxon>Hexapoda</taxon>
        <taxon>Insecta</taxon>
        <taxon>Pterygota</taxon>
        <taxon>Neoptera</taxon>
        <taxon>Endopterygota</taxon>
        <taxon>Coleoptera</taxon>
        <taxon>Polyphaga</taxon>
        <taxon>Elateriformia</taxon>
        <taxon>Elateroidea</taxon>
        <taxon>Elateridae</taxon>
        <taxon>Agrypninae</taxon>
        <taxon>Pyrophorini</taxon>
        <taxon>Ignelater</taxon>
    </lineage>
</organism>
<dbReference type="Pfam" id="PF04083">
    <property type="entry name" value="Abhydro_lipase"/>
    <property type="match status" value="1"/>
</dbReference>
<evidence type="ECO:0000313" key="12">
    <source>
        <dbReference type="Proteomes" id="UP000801492"/>
    </source>
</evidence>
<dbReference type="AlphaFoldDB" id="A0A8K0CPS4"/>
<evidence type="ECO:0000313" key="11">
    <source>
        <dbReference type="EMBL" id="KAF2891320.1"/>
    </source>
</evidence>
<name>A0A8K0CPS4_IGNLU</name>
<evidence type="ECO:0000256" key="2">
    <source>
        <dbReference type="ARBA" id="ARBA00022729"/>
    </source>
</evidence>
<dbReference type="GO" id="GO:0016042">
    <property type="term" value="P:lipid catabolic process"/>
    <property type="evidence" value="ECO:0007669"/>
    <property type="project" value="UniProtKB-KW"/>
</dbReference>
<evidence type="ECO:0000259" key="10">
    <source>
        <dbReference type="Pfam" id="PF04083"/>
    </source>
</evidence>
<evidence type="ECO:0000256" key="3">
    <source>
        <dbReference type="ARBA" id="ARBA00022801"/>
    </source>
</evidence>
<evidence type="ECO:0000256" key="1">
    <source>
        <dbReference type="ARBA" id="ARBA00010701"/>
    </source>
</evidence>
<feature type="active site" description="Charge relay system" evidence="8">
    <location>
        <position position="373"/>
    </location>
</feature>
<dbReference type="EMBL" id="VTPC01034362">
    <property type="protein sequence ID" value="KAF2891320.1"/>
    <property type="molecule type" value="Genomic_DNA"/>
</dbReference>
<dbReference type="OrthoDB" id="9974421at2759"/>
<keyword evidence="12" id="KW-1185">Reference proteome</keyword>
<evidence type="ECO:0000256" key="6">
    <source>
        <dbReference type="ARBA" id="ARBA00023180"/>
    </source>
</evidence>
<feature type="region of interest" description="Disordered" evidence="9">
    <location>
        <begin position="1"/>
        <end position="24"/>
    </location>
</feature>
<dbReference type="Gene3D" id="3.40.50.1820">
    <property type="entry name" value="alpha/beta hydrolase"/>
    <property type="match status" value="1"/>
</dbReference>
<dbReference type="InterPro" id="IPR029058">
    <property type="entry name" value="AB_hydrolase_fold"/>
</dbReference>
<dbReference type="SUPFAM" id="SSF53474">
    <property type="entry name" value="alpha/beta-Hydrolases"/>
    <property type="match status" value="1"/>
</dbReference>
<keyword evidence="5" id="KW-0443">Lipid metabolism</keyword>
<feature type="active site" description="Nucleophile" evidence="8">
    <location>
        <position position="171"/>
    </location>
</feature>
<keyword evidence="6" id="KW-0325">Glycoprotein</keyword>
<keyword evidence="4 7" id="KW-0442">Lipid degradation</keyword>
<evidence type="ECO:0000256" key="5">
    <source>
        <dbReference type="ARBA" id="ARBA00023098"/>
    </source>
</evidence>
<reference evidence="11" key="1">
    <citation type="submission" date="2019-08" db="EMBL/GenBank/DDBJ databases">
        <title>The genome of the North American firefly Photinus pyralis.</title>
        <authorList>
            <consortium name="Photinus pyralis genome working group"/>
            <person name="Fallon T.R."/>
            <person name="Sander Lower S.E."/>
            <person name="Weng J.-K."/>
        </authorList>
    </citation>
    <scope>NUCLEOTIDE SEQUENCE</scope>
    <source>
        <strain evidence="11">TRF0915ILg1</strain>
        <tissue evidence="11">Whole body</tissue>
    </source>
</reference>
<evidence type="ECO:0000256" key="7">
    <source>
        <dbReference type="PIRNR" id="PIRNR000862"/>
    </source>
</evidence>
<proteinExistence type="inferred from homology"/>
<protein>
    <recommendedName>
        <fullName evidence="7">Lipase</fullName>
    </recommendedName>
</protein>
<dbReference type="PIRSF" id="PIRSF000862">
    <property type="entry name" value="Steryl_ester_lip"/>
    <property type="match status" value="1"/>
</dbReference>
<evidence type="ECO:0000256" key="9">
    <source>
        <dbReference type="SAM" id="MobiDB-lite"/>
    </source>
</evidence>
<comment type="similarity">
    <text evidence="1 7">Belongs to the AB hydrolase superfamily. Lipase family.</text>
</comment>
<dbReference type="FunFam" id="3.40.50.1820:FF:000057">
    <property type="entry name" value="Lipase"/>
    <property type="match status" value="1"/>
</dbReference>
<sequence>MDDDTKLNVSVDIEENSHKPTRQVPADNEISKTSRGLIEKNGYPFENHTVQTEDGYILEIHRIPHGRNSSRNTGPPVLFVPGYFCSSADWVNMGPENSLGFILADKGYDVWLANYRGTRWSRKHAWLNPDVDRKAYWTYSFQQIGEYDLPAFMNYILNVTKQEKLFYIGHSQGTTSYLALASAKPEYNDKIRLSVNLAPVAYCSHMTSFVNLFVIFKIPIAIYTALTQNYELLGYNSNTAKLAAIFCQDGAITQGLCVTLYYLAGGYSPSQINKTRLPVILTNIPAGSSIRQGQHFAQLITTAKFQKYDYGRIKNLKIYGQPTPPQYDLSKITAPLAIYVGDRDIYAKKKDTDKTAAEVSNLVIYRYIEGFSHADVIWGIDAPSVIFNDILEQMRQY</sequence>
<dbReference type="Proteomes" id="UP000801492">
    <property type="component" value="Unassembled WGS sequence"/>
</dbReference>
<evidence type="ECO:0000256" key="4">
    <source>
        <dbReference type="ARBA" id="ARBA00022963"/>
    </source>
</evidence>
<dbReference type="InterPro" id="IPR025483">
    <property type="entry name" value="Lipase_euk"/>
</dbReference>
<feature type="domain" description="Partial AB-hydrolase lipase" evidence="10">
    <location>
        <begin position="37"/>
        <end position="93"/>
    </location>
</feature>
<feature type="active site" description="Charge relay system" evidence="8">
    <location>
        <position position="344"/>
    </location>
</feature>
<dbReference type="GO" id="GO:0016788">
    <property type="term" value="F:hydrolase activity, acting on ester bonds"/>
    <property type="evidence" value="ECO:0007669"/>
    <property type="project" value="InterPro"/>
</dbReference>
<dbReference type="InterPro" id="IPR006693">
    <property type="entry name" value="AB_hydrolase_lipase"/>
</dbReference>